<gene>
    <name evidence="4" type="ORF">H2136_17610</name>
</gene>
<dbReference type="SMART" id="SM00937">
    <property type="entry name" value="PCRF"/>
    <property type="match status" value="1"/>
</dbReference>
<protein>
    <submittedName>
        <fullName evidence="4">PCRF domain-containing protein</fullName>
    </submittedName>
</protein>
<dbReference type="PANTHER" id="PTHR43804">
    <property type="entry name" value="LD18447P"/>
    <property type="match status" value="1"/>
</dbReference>
<dbReference type="GO" id="GO:0006415">
    <property type="term" value="P:translational termination"/>
    <property type="evidence" value="ECO:0007669"/>
    <property type="project" value="InterPro"/>
</dbReference>
<dbReference type="Gene3D" id="3.30.70.1660">
    <property type="match status" value="1"/>
</dbReference>
<dbReference type="SUPFAM" id="SSF75620">
    <property type="entry name" value="Release factor"/>
    <property type="match status" value="1"/>
</dbReference>
<dbReference type="InterPro" id="IPR045853">
    <property type="entry name" value="Pep_chain_release_fac_I_sf"/>
</dbReference>
<proteinExistence type="predicted"/>
<evidence type="ECO:0000256" key="2">
    <source>
        <dbReference type="SAM" id="MobiDB-lite"/>
    </source>
</evidence>
<feature type="domain" description="Peptide chain release factor" evidence="3">
    <location>
        <begin position="1"/>
        <end position="80"/>
    </location>
</feature>
<evidence type="ECO:0000313" key="4">
    <source>
        <dbReference type="EMBL" id="MBC8674180.1"/>
    </source>
</evidence>
<organism evidence="4">
    <name type="scientific">Aeromonas hydrophila</name>
    <dbReference type="NCBI Taxonomy" id="644"/>
    <lineage>
        <taxon>Bacteria</taxon>
        <taxon>Pseudomonadati</taxon>
        <taxon>Pseudomonadota</taxon>
        <taxon>Gammaproteobacteria</taxon>
        <taxon>Aeromonadales</taxon>
        <taxon>Aeromonadaceae</taxon>
        <taxon>Aeromonas</taxon>
    </lineage>
</organism>
<keyword evidence="1" id="KW-0488">Methylation</keyword>
<evidence type="ECO:0000259" key="3">
    <source>
        <dbReference type="SMART" id="SM00937"/>
    </source>
</evidence>
<feature type="region of interest" description="Disordered" evidence="2">
    <location>
        <begin position="99"/>
        <end position="160"/>
    </location>
</feature>
<dbReference type="EMBL" id="JACLAN010000010">
    <property type="protein sequence ID" value="MBC8674180.1"/>
    <property type="molecule type" value="Genomic_DNA"/>
</dbReference>
<dbReference type="InterPro" id="IPR050057">
    <property type="entry name" value="Prokaryotic/Mito_RF"/>
</dbReference>
<reference evidence="4" key="1">
    <citation type="submission" date="2020-07" db="EMBL/GenBank/DDBJ databases">
        <title>Carbapenem Resistant Aeromonas hydrophila Carrying blacphA7 Isolated from Two Solid Organ Transplant Patients.</title>
        <authorList>
            <person name="Hilt E."/>
            <person name="Fitzwater S.P."/>
            <person name="Ward K."/>
            <person name="De St Maurice A."/>
            <person name="Chandrasekaran S."/>
            <person name="Garner O.B."/>
            <person name="Yang S."/>
        </authorList>
    </citation>
    <scope>NUCLEOTIDE SEQUENCE</scope>
    <source>
        <strain evidence="4">B-1</strain>
    </source>
</reference>
<dbReference type="InterPro" id="IPR005139">
    <property type="entry name" value="PCRF"/>
</dbReference>
<dbReference type="PANTHER" id="PTHR43804:SF7">
    <property type="entry name" value="LD18447P"/>
    <property type="match status" value="1"/>
</dbReference>
<evidence type="ECO:0000256" key="1">
    <source>
        <dbReference type="ARBA" id="ARBA00022481"/>
    </source>
</evidence>
<name>A0A926ITQ7_AERHY</name>
<accession>A0A926ITQ7</accession>
<dbReference type="Pfam" id="PF03462">
    <property type="entry name" value="PCRF"/>
    <property type="match status" value="1"/>
</dbReference>
<dbReference type="AlphaFoldDB" id="A0A926ITQ7"/>
<sequence length="160" mass="17735">MLLPRDPKDDNNCYLEIRAGAGGDEAAIFAGDLFRMYSRYAERQGWRVSIVSCNDGEHGGYKEVIAKVEGEHVYGRLKFEPVVTGCSGCRKPNPRAGCTPPPVPSPCCRKCRKPSRSRSTLGAEDRHLPRLRGRWSARQQDRLRHPHHPPAHRAGGGPPG</sequence>
<comment type="caution">
    <text evidence="4">The sequence shown here is derived from an EMBL/GenBank/DDBJ whole genome shotgun (WGS) entry which is preliminary data.</text>
</comment>